<keyword evidence="2" id="KW-1185">Reference proteome</keyword>
<organism evidence="1 2">
    <name type="scientific">Flavobacterium pectinovorum</name>
    <dbReference type="NCBI Taxonomy" id="29533"/>
    <lineage>
        <taxon>Bacteria</taxon>
        <taxon>Pseudomonadati</taxon>
        <taxon>Bacteroidota</taxon>
        <taxon>Flavobacteriia</taxon>
        <taxon>Flavobacteriales</taxon>
        <taxon>Flavobacteriaceae</taxon>
        <taxon>Flavobacterium</taxon>
    </lineage>
</organism>
<reference evidence="1 2" key="1">
    <citation type="journal article" date="2019" name="Environ. Microbiol.">
        <title>Species interactions and distinct microbial communities in high Arctic permafrost affected cryosols are associated with the CH4 and CO2 gas fluxes.</title>
        <authorList>
            <person name="Altshuler I."/>
            <person name="Hamel J."/>
            <person name="Turney S."/>
            <person name="Magnuson E."/>
            <person name="Levesque R."/>
            <person name="Greer C."/>
            <person name="Whyte L.G."/>
        </authorList>
    </citation>
    <scope>NUCLEOTIDE SEQUENCE [LARGE SCALE GENOMIC DNA]</scope>
    <source>
        <strain evidence="1 2">42</strain>
    </source>
</reference>
<dbReference type="AlphaFoldDB" id="A0A502E136"/>
<dbReference type="OrthoDB" id="6121546at2"/>
<name>A0A502E136_9FLAO</name>
<evidence type="ECO:0000313" key="2">
    <source>
        <dbReference type="Proteomes" id="UP000319700"/>
    </source>
</evidence>
<evidence type="ECO:0000313" key="1">
    <source>
        <dbReference type="EMBL" id="TPG31313.1"/>
    </source>
</evidence>
<protein>
    <submittedName>
        <fullName evidence="1">Uncharacterized protein</fullName>
    </submittedName>
</protein>
<sequence length="291" mass="33222">MILQQKTLEKLRGLINEETEYRTGPKLVTFFNNLGFNDSYGEGFPSRWKFTDEKLNKINGTPELDKCIIQLFAPVNFIGNFSSLDKMIDDFNKFLVFDSWKVIRYGATISFGKADKIIFEETNSKANSVEDDFLKKEFDELGLDTLNLDASLTETLTLRISEIKKCLSVEAPLSVIFLCGSTLEGLLTGLANKNIGLYNMAISAPKKDGRVKSHHEWTLSNLIDVSCEVGYIKEDVKKFSHSLRDFRNYIHPNEQVRNRFNPDHHTSTISWQVLKVAIHQISQKTNRTPLS</sequence>
<dbReference type="Proteomes" id="UP000319700">
    <property type="component" value="Unassembled WGS sequence"/>
</dbReference>
<gene>
    <name evidence="1" type="ORF">EAH81_26970</name>
</gene>
<dbReference type="RefSeq" id="WP_140511998.1">
    <property type="nucleotide sequence ID" value="NZ_RCZH01000030.1"/>
</dbReference>
<dbReference type="EMBL" id="RCZH01000030">
    <property type="protein sequence ID" value="TPG31313.1"/>
    <property type="molecule type" value="Genomic_DNA"/>
</dbReference>
<proteinExistence type="predicted"/>
<accession>A0A502E136</accession>
<comment type="caution">
    <text evidence="1">The sequence shown here is derived from an EMBL/GenBank/DDBJ whole genome shotgun (WGS) entry which is preliminary data.</text>
</comment>